<reference evidence="2" key="2">
    <citation type="submission" date="2016-06" db="EMBL/GenBank/DDBJ databases">
        <title>The genome of a short-lived fish provides insights into sex chromosome evolution and the genetic control of aging.</title>
        <authorList>
            <person name="Reichwald K."/>
            <person name="Felder M."/>
            <person name="Petzold A."/>
            <person name="Koch P."/>
            <person name="Groth M."/>
            <person name="Platzer M."/>
        </authorList>
    </citation>
    <scope>NUCLEOTIDE SEQUENCE</scope>
    <source>
        <tissue evidence="2">Brain</tissue>
    </source>
</reference>
<accession>A0A1A8KJB3</accession>
<evidence type="ECO:0000313" key="2">
    <source>
        <dbReference type="EMBL" id="SBR32482.1"/>
    </source>
</evidence>
<dbReference type="EMBL" id="HAEE01012432">
    <property type="protein sequence ID" value="SBR32482.1"/>
    <property type="molecule type" value="Transcribed_RNA"/>
</dbReference>
<sequence>PNRVENPNKVGPGIRTTEVSSCGSQSVSVSPQKGFYSKWSGEEGKTGSELGPSPSLPLERLSEVRFFLSDPGAVRHPSRLGMMERSASVCFSWASNFV</sequence>
<feature type="non-terminal residue" evidence="2">
    <location>
        <position position="98"/>
    </location>
</feature>
<reference evidence="2" key="1">
    <citation type="submission" date="2016-05" db="EMBL/GenBank/DDBJ databases">
        <authorList>
            <person name="Lavstsen T."/>
            <person name="Jespersen J.S."/>
        </authorList>
    </citation>
    <scope>NUCLEOTIDE SEQUENCE</scope>
    <source>
        <tissue evidence="2">Brain</tissue>
    </source>
</reference>
<feature type="non-terminal residue" evidence="2">
    <location>
        <position position="1"/>
    </location>
</feature>
<proteinExistence type="predicted"/>
<protein>
    <submittedName>
        <fullName evidence="2">Uncharacterized protein</fullName>
    </submittedName>
</protein>
<gene>
    <name evidence="2" type="primary">Nfu_g_1_021875</name>
</gene>
<feature type="compositionally biased region" description="Low complexity" evidence="1">
    <location>
        <begin position="19"/>
        <end position="30"/>
    </location>
</feature>
<evidence type="ECO:0000256" key="1">
    <source>
        <dbReference type="SAM" id="MobiDB-lite"/>
    </source>
</evidence>
<feature type="region of interest" description="Disordered" evidence="1">
    <location>
        <begin position="1"/>
        <end position="31"/>
    </location>
</feature>
<dbReference type="AlphaFoldDB" id="A0A1A8KJB3"/>
<name>A0A1A8KJB3_NOTKU</name>
<organism evidence="2">
    <name type="scientific">Nothobranchius kuhntae</name>
    <name type="common">Beira killifish</name>
    <dbReference type="NCBI Taxonomy" id="321403"/>
    <lineage>
        <taxon>Eukaryota</taxon>
        <taxon>Metazoa</taxon>
        <taxon>Chordata</taxon>
        <taxon>Craniata</taxon>
        <taxon>Vertebrata</taxon>
        <taxon>Euteleostomi</taxon>
        <taxon>Actinopterygii</taxon>
        <taxon>Neopterygii</taxon>
        <taxon>Teleostei</taxon>
        <taxon>Neoteleostei</taxon>
        <taxon>Acanthomorphata</taxon>
        <taxon>Ovalentaria</taxon>
        <taxon>Atherinomorphae</taxon>
        <taxon>Cyprinodontiformes</taxon>
        <taxon>Nothobranchiidae</taxon>
        <taxon>Nothobranchius</taxon>
    </lineage>
</organism>